<sequence length="445" mass="50612">MSIADTTVAPPQFGKVHTDPTKDFFVNMITRDILLRDCIFDLLDNSIDGARRQPAQDPAKPFQGYVIKLDFDETFFRIEDNTGGILLSDAINYAFHFGRRPDSPDVSGGIGLYGIGMKRAIFKIGRLCKVISHAADASFVVHMDVERWKLEESWDFEYEDIKRETPLGTQIEISELNSGVKEMLGDQVFKNELIKDIARDYAFFIQQGLEVQVGEDLVPSYRFQLRMSDQVAPAVEQYEDEGVQVRILAGLIDDLPDDIPDELKPGKVDRSGWFVICNNRVVLAADKTEETIWGDGKFNIWHPQYNGFAGFVFFQADDQRKLPWTTTKRELDPASPLYRRAIARMKAVTEIFLAYTNRRKADITAAKVAEAPRVQLDVSELRVAQPAKLPTIVPMAPRPSMISIQYQRDKAEVEEIKRHFGNLGMSARDVGIRTFEYFREVELGK</sequence>
<name>A0A6S7CZ22_9BURK</name>
<dbReference type="Pfam" id="PF13589">
    <property type="entry name" value="HATPase_c_3"/>
    <property type="match status" value="1"/>
</dbReference>
<dbReference type="AlphaFoldDB" id="A0A6S7CZ22"/>
<accession>A0A6S7CZ22</accession>
<evidence type="ECO:0000313" key="2">
    <source>
        <dbReference type="Proteomes" id="UP000494203"/>
    </source>
</evidence>
<evidence type="ECO:0008006" key="3">
    <source>
        <dbReference type="Google" id="ProtNLM"/>
    </source>
</evidence>
<dbReference type="RefSeq" id="WP_175140753.1">
    <property type="nucleotide sequence ID" value="NZ_CADIKZ010000005.1"/>
</dbReference>
<evidence type="ECO:0000313" key="1">
    <source>
        <dbReference type="EMBL" id="CAB3858840.1"/>
    </source>
</evidence>
<organism evidence="1 2">
    <name type="scientific">Achromobacter pulmonis</name>
    <dbReference type="NCBI Taxonomy" id="1389932"/>
    <lineage>
        <taxon>Bacteria</taxon>
        <taxon>Pseudomonadati</taxon>
        <taxon>Pseudomonadota</taxon>
        <taxon>Betaproteobacteria</taxon>
        <taxon>Burkholderiales</taxon>
        <taxon>Alcaligenaceae</taxon>
        <taxon>Achromobacter</taxon>
    </lineage>
</organism>
<proteinExistence type="predicted"/>
<dbReference type="SUPFAM" id="SSF55874">
    <property type="entry name" value="ATPase domain of HSP90 chaperone/DNA topoisomerase II/histidine kinase"/>
    <property type="match status" value="1"/>
</dbReference>
<dbReference type="Proteomes" id="UP000494203">
    <property type="component" value="Unassembled WGS sequence"/>
</dbReference>
<keyword evidence="2" id="KW-1185">Reference proteome</keyword>
<reference evidence="1 2" key="1">
    <citation type="submission" date="2020-04" db="EMBL/GenBank/DDBJ databases">
        <authorList>
            <person name="De Canck E."/>
        </authorList>
    </citation>
    <scope>NUCLEOTIDE SEQUENCE [LARGE SCALE GENOMIC DNA]</scope>
    <source>
        <strain evidence="1 2">LMG 26788</strain>
    </source>
</reference>
<dbReference type="InterPro" id="IPR036890">
    <property type="entry name" value="HATPase_C_sf"/>
</dbReference>
<gene>
    <name evidence="1" type="ORF">LMG26788_02152</name>
</gene>
<dbReference type="Gene3D" id="3.30.565.10">
    <property type="entry name" value="Histidine kinase-like ATPase, C-terminal domain"/>
    <property type="match status" value="1"/>
</dbReference>
<protein>
    <recommendedName>
        <fullName evidence="3">ATP-binding protein</fullName>
    </recommendedName>
</protein>
<dbReference type="EMBL" id="CADIKZ010000005">
    <property type="protein sequence ID" value="CAB3858840.1"/>
    <property type="molecule type" value="Genomic_DNA"/>
</dbReference>